<dbReference type="Proteomes" id="UP000814003">
    <property type="component" value="Unassembled WGS sequence"/>
</dbReference>
<dbReference type="Pfam" id="PF06323">
    <property type="entry name" value="Phage_antiter_Q"/>
    <property type="match status" value="1"/>
</dbReference>
<keyword evidence="2" id="KW-1185">Reference proteome</keyword>
<evidence type="ECO:0000313" key="1">
    <source>
        <dbReference type="EMBL" id="MCF5109697.1"/>
    </source>
</evidence>
<reference evidence="1 2" key="1">
    <citation type="submission" date="2019-11" db="EMBL/GenBank/DDBJ databases">
        <title>Epiphytic Pseudomonas syringae from cherry orchards.</title>
        <authorList>
            <person name="Hulin M.T."/>
        </authorList>
    </citation>
    <scope>NUCLEOTIDE SEQUENCE [LARGE SCALE GENOMIC DNA]</scope>
    <source>
        <strain evidence="1 2">PA-6-5B</strain>
    </source>
</reference>
<dbReference type="EMBL" id="WKED01000055">
    <property type="protein sequence ID" value="MCF5109697.1"/>
    <property type="molecule type" value="Genomic_DNA"/>
</dbReference>
<name>A0ABS9FBL8_9PSED</name>
<sequence length="281" mass="30861">MQTLTLKGGVSSARPATPSGLYVLDDSARPVAPRPVRARRAPEVMTHDRAIMRDLVLGAFLGPQFFREDEPARAAEYTTDKTRDAFPARLAADLAAVPTEGGPDGRLPKEYVTSLARGTTRVIASETRKKKASAVPLGPLAFQDAHIVRAVGQLQPGHQAWLRYAYADSKAWDDESGAVVGVWGIYEPRLGKLQAKSLQKAKGLAHLAVQDMKLFVNCARSNYSAGRLCELLGVTDVNYRKHWSARWQGLRDAVLELDSQALEELVRLLKGYDFVLLDRGL</sequence>
<dbReference type="InterPro" id="IPR010455">
    <property type="entry name" value="Phage_82_GpQ"/>
</dbReference>
<proteinExistence type="predicted"/>
<evidence type="ECO:0000313" key="2">
    <source>
        <dbReference type="Proteomes" id="UP000814003"/>
    </source>
</evidence>
<accession>A0ABS9FBL8</accession>
<protein>
    <submittedName>
        <fullName evidence="1">Uncharacterized protein</fullName>
    </submittedName>
</protein>
<organism evidence="1 2">
    <name type="scientific">Pseudomonas gessardii</name>
    <dbReference type="NCBI Taxonomy" id="78544"/>
    <lineage>
        <taxon>Bacteria</taxon>
        <taxon>Pseudomonadati</taxon>
        <taxon>Pseudomonadota</taxon>
        <taxon>Gammaproteobacteria</taxon>
        <taxon>Pseudomonadales</taxon>
        <taxon>Pseudomonadaceae</taxon>
        <taxon>Pseudomonas</taxon>
    </lineage>
</organism>
<dbReference type="RefSeq" id="WP_236310157.1">
    <property type="nucleotide sequence ID" value="NZ_WKED01000055.1"/>
</dbReference>
<gene>
    <name evidence="1" type="ORF">GIW56_22975</name>
</gene>
<comment type="caution">
    <text evidence="1">The sequence shown here is derived from an EMBL/GenBank/DDBJ whole genome shotgun (WGS) entry which is preliminary data.</text>
</comment>